<keyword evidence="2" id="KW-0479">Metal-binding</keyword>
<evidence type="ECO:0000313" key="10">
    <source>
        <dbReference type="Proteomes" id="UP001205603"/>
    </source>
</evidence>
<evidence type="ECO:0000256" key="1">
    <source>
        <dbReference type="ARBA" id="ARBA00022722"/>
    </source>
</evidence>
<dbReference type="InterPro" id="IPR002562">
    <property type="entry name" value="3'-5'_exonuclease_dom"/>
</dbReference>
<protein>
    <recommendedName>
        <fullName evidence="6">3'-5' exonuclease</fullName>
    </recommendedName>
    <alternativeName>
        <fullName evidence="7">Werner Syndrome-like exonuclease</fullName>
    </alternativeName>
</protein>
<evidence type="ECO:0000256" key="3">
    <source>
        <dbReference type="ARBA" id="ARBA00022801"/>
    </source>
</evidence>
<dbReference type="InterPro" id="IPR051132">
    <property type="entry name" value="3-5_Exonuclease_domain"/>
</dbReference>
<evidence type="ECO:0000256" key="4">
    <source>
        <dbReference type="ARBA" id="ARBA00022839"/>
    </source>
</evidence>
<keyword evidence="10" id="KW-1185">Reference proteome</keyword>
<dbReference type="InterPro" id="IPR012337">
    <property type="entry name" value="RNaseH-like_sf"/>
</dbReference>
<evidence type="ECO:0000256" key="2">
    <source>
        <dbReference type="ARBA" id="ARBA00022723"/>
    </source>
</evidence>
<evidence type="ECO:0000313" key="9">
    <source>
        <dbReference type="EMBL" id="MCP9611932.1"/>
    </source>
</evidence>
<sequence>MNKTNSISITKEEISGMEQEMFQGRIIVIQTLNEADKAVDYLSGFKVLGFDTETRPSFKKGHTHRVALIQISTEDTCFLFRINIIGFTESLKGLLNNDKITKIGLSIHDDFTMLNRVSSFEPRNFIELQSFVKQYNICDMSLQKIYAIIFGKKISKSQRLSNWEAENLTPGQQKYAATDAWACIQIYKKLKSDSIPVPNISDINRTNII</sequence>
<keyword evidence="1" id="KW-0540">Nuclease</keyword>
<evidence type="ECO:0000256" key="5">
    <source>
        <dbReference type="ARBA" id="ARBA00022842"/>
    </source>
</evidence>
<dbReference type="PANTHER" id="PTHR13620">
    <property type="entry name" value="3-5 EXONUCLEASE"/>
    <property type="match status" value="1"/>
</dbReference>
<dbReference type="EMBL" id="JANDHW010000006">
    <property type="protein sequence ID" value="MCP9611932.1"/>
    <property type="molecule type" value="Genomic_DNA"/>
</dbReference>
<comment type="caution">
    <text evidence="9">The sequence shown here is derived from an EMBL/GenBank/DDBJ whole genome shotgun (WGS) entry which is preliminary data.</text>
</comment>
<dbReference type="SUPFAM" id="SSF53098">
    <property type="entry name" value="Ribonuclease H-like"/>
    <property type="match status" value="1"/>
</dbReference>
<dbReference type="InterPro" id="IPR036397">
    <property type="entry name" value="RNaseH_sf"/>
</dbReference>
<dbReference type="Pfam" id="PF01612">
    <property type="entry name" value="DNA_pol_A_exo1"/>
    <property type="match status" value="1"/>
</dbReference>
<dbReference type="PANTHER" id="PTHR13620:SF109">
    <property type="entry name" value="3'-5' EXONUCLEASE"/>
    <property type="match status" value="1"/>
</dbReference>
<evidence type="ECO:0000256" key="6">
    <source>
        <dbReference type="ARBA" id="ARBA00040531"/>
    </source>
</evidence>
<keyword evidence="4 9" id="KW-0269">Exonuclease</keyword>
<dbReference type="CDD" id="cd06141">
    <property type="entry name" value="WRN_exo"/>
    <property type="match status" value="1"/>
</dbReference>
<dbReference type="Proteomes" id="UP001205603">
    <property type="component" value="Unassembled WGS sequence"/>
</dbReference>
<name>A0ABT1MH26_9BACT</name>
<gene>
    <name evidence="9" type="ORF">NMU02_07500</name>
</gene>
<dbReference type="SMART" id="SM00474">
    <property type="entry name" value="35EXOc"/>
    <property type="match status" value="1"/>
</dbReference>
<dbReference type="Gene3D" id="3.30.420.10">
    <property type="entry name" value="Ribonuclease H-like superfamily/Ribonuclease H"/>
    <property type="match status" value="1"/>
</dbReference>
<evidence type="ECO:0000256" key="7">
    <source>
        <dbReference type="ARBA" id="ARBA00042761"/>
    </source>
</evidence>
<feature type="domain" description="3'-5' exonuclease" evidence="8">
    <location>
        <begin position="26"/>
        <end position="195"/>
    </location>
</feature>
<organism evidence="9 10">
    <name type="scientific">Coprobacter tertius</name>
    <dbReference type="NCBI Taxonomy" id="2944915"/>
    <lineage>
        <taxon>Bacteria</taxon>
        <taxon>Pseudomonadati</taxon>
        <taxon>Bacteroidota</taxon>
        <taxon>Bacteroidia</taxon>
        <taxon>Bacteroidales</taxon>
        <taxon>Barnesiellaceae</taxon>
        <taxon>Coprobacter</taxon>
    </lineage>
</organism>
<proteinExistence type="predicted"/>
<dbReference type="GO" id="GO:0004527">
    <property type="term" value="F:exonuclease activity"/>
    <property type="evidence" value="ECO:0007669"/>
    <property type="project" value="UniProtKB-KW"/>
</dbReference>
<accession>A0ABT1MH26</accession>
<keyword evidence="5" id="KW-0460">Magnesium</keyword>
<reference evidence="9 10" key="1">
    <citation type="submission" date="2022-07" db="EMBL/GenBank/DDBJ databases">
        <title>Fecal culturing of patients with breast cancer.</title>
        <authorList>
            <person name="Teng N.M.Y."/>
            <person name="Kiu R."/>
            <person name="Evans R."/>
            <person name="Baker D.J."/>
            <person name="Zenner C."/>
            <person name="Robinson S.D."/>
            <person name="Hall L.J."/>
        </authorList>
    </citation>
    <scope>NUCLEOTIDE SEQUENCE [LARGE SCALE GENOMIC DNA]</scope>
    <source>
        <strain evidence="9 10">LH1063</strain>
    </source>
</reference>
<keyword evidence="3" id="KW-0378">Hydrolase</keyword>
<evidence type="ECO:0000259" key="8">
    <source>
        <dbReference type="SMART" id="SM00474"/>
    </source>
</evidence>
<dbReference type="RefSeq" id="WP_255027296.1">
    <property type="nucleotide sequence ID" value="NZ_JANDHW010000006.1"/>
</dbReference>